<feature type="transmembrane region" description="Helical" evidence="1">
    <location>
        <begin position="12"/>
        <end position="40"/>
    </location>
</feature>
<evidence type="ECO:0000256" key="1">
    <source>
        <dbReference type="SAM" id="Phobius"/>
    </source>
</evidence>
<organism evidence="2 3">
    <name type="scientific">Haloferax larsenii</name>
    <dbReference type="NCBI Taxonomy" id="302484"/>
    <lineage>
        <taxon>Archaea</taxon>
        <taxon>Methanobacteriati</taxon>
        <taxon>Methanobacteriota</taxon>
        <taxon>Stenosarchaea group</taxon>
        <taxon>Halobacteria</taxon>
        <taxon>Halobacteriales</taxon>
        <taxon>Haloferacaceae</taxon>
        <taxon>Haloferax</taxon>
    </lineage>
</organism>
<gene>
    <name evidence="2" type="ORF">SAMN04488691_105164</name>
</gene>
<dbReference type="Proteomes" id="UP000183894">
    <property type="component" value="Unassembled WGS sequence"/>
</dbReference>
<evidence type="ECO:0000313" key="2">
    <source>
        <dbReference type="EMBL" id="SEL51654.1"/>
    </source>
</evidence>
<dbReference type="RefSeq" id="WP_280140963.1">
    <property type="nucleotide sequence ID" value="NZ_FOAD01000005.1"/>
</dbReference>
<dbReference type="AlphaFoldDB" id="A0A1H7QVB2"/>
<dbReference type="EMBL" id="FOAD01000005">
    <property type="protein sequence ID" value="SEL51654.1"/>
    <property type="molecule type" value="Genomic_DNA"/>
</dbReference>
<protein>
    <submittedName>
        <fullName evidence="2">Uncharacterized protein</fullName>
    </submittedName>
</protein>
<reference evidence="2 3" key="1">
    <citation type="submission" date="2016-10" db="EMBL/GenBank/DDBJ databases">
        <authorList>
            <person name="de Groot N.N."/>
        </authorList>
    </citation>
    <scope>NUCLEOTIDE SEQUENCE [LARGE SCALE GENOMIC DNA]</scope>
    <source>
        <strain evidence="2 3">CDM_5</strain>
    </source>
</reference>
<keyword evidence="1" id="KW-0472">Membrane</keyword>
<proteinExistence type="predicted"/>
<keyword evidence="1" id="KW-0812">Transmembrane</keyword>
<keyword evidence="1" id="KW-1133">Transmembrane helix</keyword>
<name>A0A1H7QVB2_HALLR</name>
<evidence type="ECO:0000313" key="3">
    <source>
        <dbReference type="Proteomes" id="UP000183894"/>
    </source>
</evidence>
<accession>A0A1H7QVB2</accession>
<sequence>MSTHSHDGIGGILVYTLFLLGTVIIGPLEAVMGLAFYWLFSN</sequence>